<sequence length="160" mass="17541">MTSALLTPDFEFCFELRVAVDDAFPIGGSAPGEGLHFAPISGGTFAGPRLRGRILAGGGDWWTGHGLTVRLDARYVIEAELDDGTTAAIDVVNRGTWRTDEAGSARLEAGEELDERALYYRTAFVFQTEHPVLEWLTSSQFVGYARPEPGHVVIRVFRLI</sequence>
<dbReference type="RefSeq" id="WP_346057327.1">
    <property type="nucleotide sequence ID" value="NZ_BAAAOP010000003.1"/>
</dbReference>
<accession>A0ABN3B2Z1</accession>
<dbReference type="PANTHER" id="PTHR37315">
    <property type="entry name" value="UPF0311 PROTEIN BLR7842"/>
    <property type="match status" value="1"/>
</dbReference>
<gene>
    <name evidence="1" type="ORF">GCM10009786_06030</name>
</gene>
<dbReference type="PANTHER" id="PTHR37315:SF1">
    <property type="entry name" value="UPF0311 PROTEIN BLR7842"/>
    <property type="match status" value="1"/>
</dbReference>
<proteinExistence type="predicted"/>
<name>A0ABN3B2Z1_9MICO</name>
<keyword evidence="2" id="KW-1185">Reference proteome</keyword>
<reference evidence="1 2" key="1">
    <citation type="journal article" date="2019" name="Int. J. Syst. Evol. Microbiol.">
        <title>The Global Catalogue of Microorganisms (GCM) 10K type strain sequencing project: providing services to taxonomists for standard genome sequencing and annotation.</title>
        <authorList>
            <consortium name="The Broad Institute Genomics Platform"/>
            <consortium name="The Broad Institute Genome Sequencing Center for Infectious Disease"/>
            <person name="Wu L."/>
            <person name="Ma J."/>
        </authorList>
    </citation>
    <scope>NUCLEOTIDE SEQUENCE [LARGE SCALE GENOMIC DNA]</scope>
    <source>
        <strain evidence="1 2">JCM 14919</strain>
    </source>
</reference>
<dbReference type="InterPro" id="IPR020915">
    <property type="entry name" value="UPF0311"/>
</dbReference>
<dbReference type="Gene3D" id="2.40.160.20">
    <property type="match status" value="1"/>
</dbReference>
<organism evidence="1 2">
    <name type="scientific">Leucobacter alluvii</name>
    <dbReference type="NCBI Taxonomy" id="340321"/>
    <lineage>
        <taxon>Bacteria</taxon>
        <taxon>Bacillati</taxon>
        <taxon>Actinomycetota</taxon>
        <taxon>Actinomycetes</taxon>
        <taxon>Micrococcales</taxon>
        <taxon>Microbacteriaceae</taxon>
        <taxon>Leucobacter</taxon>
    </lineage>
</organism>
<evidence type="ECO:0000313" key="2">
    <source>
        <dbReference type="Proteomes" id="UP001501084"/>
    </source>
</evidence>
<dbReference type="Pfam" id="PF11578">
    <property type="entry name" value="DUF3237"/>
    <property type="match status" value="1"/>
</dbReference>
<dbReference type="EMBL" id="BAAAOP010000003">
    <property type="protein sequence ID" value="GAA2186214.1"/>
    <property type="molecule type" value="Genomic_DNA"/>
</dbReference>
<protein>
    <submittedName>
        <fullName evidence="1">DUF3237 domain-containing protein</fullName>
    </submittedName>
</protein>
<evidence type="ECO:0000313" key="1">
    <source>
        <dbReference type="EMBL" id="GAA2186214.1"/>
    </source>
</evidence>
<comment type="caution">
    <text evidence="1">The sequence shown here is derived from an EMBL/GenBank/DDBJ whole genome shotgun (WGS) entry which is preliminary data.</text>
</comment>
<dbReference type="Proteomes" id="UP001501084">
    <property type="component" value="Unassembled WGS sequence"/>
</dbReference>